<evidence type="ECO:0000256" key="1">
    <source>
        <dbReference type="SAM" id="Phobius"/>
    </source>
</evidence>
<accession>A0A0E0CLF7</accession>
<evidence type="ECO:0000313" key="3">
    <source>
        <dbReference type="Proteomes" id="UP000008021"/>
    </source>
</evidence>
<keyword evidence="1" id="KW-0812">Transmembrane</keyword>
<feature type="transmembrane region" description="Helical" evidence="1">
    <location>
        <begin position="20"/>
        <end position="42"/>
    </location>
</feature>
<keyword evidence="3" id="KW-1185">Reference proteome</keyword>
<proteinExistence type="predicted"/>
<sequence length="92" mass="9685">MGWLALRPPGGQASPVSSPVLVLSPSFVFLSLFFSFPLLSFLSSSSPPPRRGLLLRGGHSTQSPPPFAAAFSGEPVARRASQRTVAVRPSPI</sequence>
<keyword evidence="1" id="KW-0472">Membrane</keyword>
<dbReference type="Gramene" id="OMERI02G18910.3">
    <property type="protein sequence ID" value="OMERI02G18910.3"/>
    <property type="gene ID" value="OMERI02G18910"/>
</dbReference>
<evidence type="ECO:0000313" key="2">
    <source>
        <dbReference type="EnsemblPlants" id="OMERI02G18910.3"/>
    </source>
</evidence>
<keyword evidence="1" id="KW-1133">Transmembrane helix</keyword>
<dbReference type="EnsemblPlants" id="OMERI02G18910.3">
    <property type="protein sequence ID" value="OMERI02G18910.3"/>
    <property type="gene ID" value="OMERI02G18910"/>
</dbReference>
<dbReference type="AlphaFoldDB" id="A0A0E0CLF7"/>
<protein>
    <submittedName>
        <fullName evidence="2">Uncharacterized protein</fullName>
    </submittedName>
</protein>
<reference evidence="2" key="2">
    <citation type="submission" date="2018-05" db="EMBL/GenBank/DDBJ databases">
        <title>OmerRS3 (Oryza meridionalis Reference Sequence Version 3).</title>
        <authorList>
            <person name="Zhang J."/>
            <person name="Kudrna D."/>
            <person name="Lee S."/>
            <person name="Talag J."/>
            <person name="Welchert J."/>
            <person name="Wing R.A."/>
        </authorList>
    </citation>
    <scope>NUCLEOTIDE SEQUENCE [LARGE SCALE GENOMIC DNA]</scope>
    <source>
        <strain evidence="2">cv. OR44</strain>
    </source>
</reference>
<reference evidence="2" key="1">
    <citation type="submission" date="2015-04" db="UniProtKB">
        <authorList>
            <consortium name="EnsemblPlants"/>
        </authorList>
    </citation>
    <scope>IDENTIFICATION</scope>
</reference>
<organism evidence="2">
    <name type="scientific">Oryza meridionalis</name>
    <dbReference type="NCBI Taxonomy" id="40149"/>
    <lineage>
        <taxon>Eukaryota</taxon>
        <taxon>Viridiplantae</taxon>
        <taxon>Streptophyta</taxon>
        <taxon>Embryophyta</taxon>
        <taxon>Tracheophyta</taxon>
        <taxon>Spermatophyta</taxon>
        <taxon>Magnoliopsida</taxon>
        <taxon>Liliopsida</taxon>
        <taxon>Poales</taxon>
        <taxon>Poaceae</taxon>
        <taxon>BOP clade</taxon>
        <taxon>Oryzoideae</taxon>
        <taxon>Oryzeae</taxon>
        <taxon>Oryzinae</taxon>
        <taxon>Oryza</taxon>
    </lineage>
</organism>
<dbReference type="Proteomes" id="UP000008021">
    <property type="component" value="Chromosome 2"/>
</dbReference>
<name>A0A0E0CLF7_9ORYZ</name>
<dbReference type="HOGENOM" id="CLU_2416982_0_0_1"/>